<organism evidence="1">
    <name type="scientific">Anguilla anguilla</name>
    <name type="common">European freshwater eel</name>
    <name type="synonym">Muraena anguilla</name>
    <dbReference type="NCBI Taxonomy" id="7936"/>
    <lineage>
        <taxon>Eukaryota</taxon>
        <taxon>Metazoa</taxon>
        <taxon>Chordata</taxon>
        <taxon>Craniata</taxon>
        <taxon>Vertebrata</taxon>
        <taxon>Euteleostomi</taxon>
        <taxon>Actinopterygii</taxon>
        <taxon>Neopterygii</taxon>
        <taxon>Teleostei</taxon>
        <taxon>Anguilliformes</taxon>
        <taxon>Anguillidae</taxon>
        <taxon>Anguilla</taxon>
    </lineage>
</organism>
<accession>A0A0E9WGY6</accession>
<dbReference type="AlphaFoldDB" id="A0A0E9WGY6"/>
<evidence type="ECO:0000313" key="1">
    <source>
        <dbReference type="EMBL" id="JAH88825.1"/>
    </source>
</evidence>
<reference evidence="1" key="2">
    <citation type="journal article" date="2015" name="Fish Shellfish Immunol.">
        <title>Early steps in the European eel (Anguilla anguilla)-Vibrio vulnificus interaction in the gills: Role of the RtxA13 toxin.</title>
        <authorList>
            <person name="Callol A."/>
            <person name="Pajuelo D."/>
            <person name="Ebbesson L."/>
            <person name="Teles M."/>
            <person name="MacKenzie S."/>
            <person name="Amaro C."/>
        </authorList>
    </citation>
    <scope>NUCLEOTIDE SEQUENCE</scope>
</reference>
<protein>
    <submittedName>
        <fullName evidence="1">Uncharacterized protein</fullName>
    </submittedName>
</protein>
<name>A0A0E9WGY6_ANGAN</name>
<proteinExistence type="predicted"/>
<dbReference type="EMBL" id="GBXM01019752">
    <property type="protein sequence ID" value="JAH88825.1"/>
    <property type="molecule type" value="Transcribed_RNA"/>
</dbReference>
<reference evidence="1" key="1">
    <citation type="submission" date="2014-11" db="EMBL/GenBank/DDBJ databases">
        <authorList>
            <person name="Amaro Gonzalez C."/>
        </authorList>
    </citation>
    <scope>NUCLEOTIDE SEQUENCE</scope>
</reference>
<sequence length="53" mass="5478">MMPSVSHASGCTGGDRGTLGGSCLLFGKAVNLIFTPVYISQRSSIPVIMCAVF</sequence>